<dbReference type="EMBL" id="UINC01159814">
    <property type="protein sequence ID" value="SVD58109.1"/>
    <property type="molecule type" value="Genomic_DNA"/>
</dbReference>
<feature type="non-terminal residue" evidence="1">
    <location>
        <position position="1"/>
    </location>
</feature>
<sequence length="46" mass="5086">RSSGLTLFPHQSYLKSGNITNITTIFTSISCRALMMCPHITMGKRA</sequence>
<name>A0A382WHI5_9ZZZZ</name>
<dbReference type="AlphaFoldDB" id="A0A382WHI5"/>
<accession>A0A382WHI5</accession>
<reference evidence="1" key="1">
    <citation type="submission" date="2018-05" db="EMBL/GenBank/DDBJ databases">
        <authorList>
            <person name="Lanie J.A."/>
            <person name="Ng W.-L."/>
            <person name="Kazmierczak K.M."/>
            <person name="Andrzejewski T.M."/>
            <person name="Davidsen T.M."/>
            <person name="Wayne K.J."/>
            <person name="Tettelin H."/>
            <person name="Glass J.I."/>
            <person name="Rusch D."/>
            <person name="Podicherti R."/>
            <person name="Tsui H.-C.T."/>
            <person name="Winkler M.E."/>
        </authorList>
    </citation>
    <scope>NUCLEOTIDE SEQUENCE</scope>
</reference>
<protein>
    <submittedName>
        <fullName evidence="1">Uncharacterized protein</fullName>
    </submittedName>
</protein>
<evidence type="ECO:0000313" key="1">
    <source>
        <dbReference type="EMBL" id="SVD58109.1"/>
    </source>
</evidence>
<gene>
    <name evidence="1" type="ORF">METZ01_LOCUS410963</name>
</gene>
<organism evidence="1">
    <name type="scientific">marine metagenome</name>
    <dbReference type="NCBI Taxonomy" id="408172"/>
    <lineage>
        <taxon>unclassified sequences</taxon>
        <taxon>metagenomes</taxon>
        <taxon>ecological metagenomes</taxon>
    </lineage>
</organism>
<proteinExistence type="predicted"/>